<proteinExistence type="predicted"/>
<organism evidence="2 3">
    <name type="scientific">Endozoicomonas numazuensis</name>
    <dbReference type="NCBI Taxonomy" id="1137799"/>
    <lineage>
        <taxon>Bacteria</taxon>
        <taxon>Pseudomonadati</taxon>
        <taxon>Pseudomonadota</taxon>
        <taxon>Gammaproteobacteria</taxon>
        <taxon>Oceanospirillales</taxon>
        <taxon>Endozoicomonadaceae</taxon>
        <taxon>Endozoicomonas</taxon>
    </lineage>
</organism>
<dbReference type="RefSeq" id="WP_034832197.1">
    <property type="nucleotide sequence ID" value="NZ_JOKH01000001.1"/>
</dbReference>
<evidence type="ECO:0000256" key="1">
    <source>
        <dbReference type="SAM" id="MobiDB-lite"/>
    </source>
</evidence>
<keyword evidence="3" id="KW-1185">Reference proteome</keyword>
<gene>
    <name evidence="2" type="ORF">GZ78_01640</name>
</gene>
<dbReference type="Proteomes" id="UP000028073">
    <property type="component" value="Unassembled WGS sequence"/>
</dbReference>
<dbReference type="EMBL" id="JOKH01000001">
    <property type="protein sequence ID" value="KEQ18811.1"/>
    <property type="molecule type" value="Genomic_DNA"/>
</dbReference>
<dbReference type="OrthoDB" id="9817592at2"/>
<protein>
    <submittedName>
        <fullName evidence="2">Uncharacterized protein</fullName>
    </submittedName>
</protein>
<accession>A0A081NK38</accession>
<dbReference type="AlphaFoldDB" id="A0A081NK38"/>
<name>A0A081NK38_9GAMM</name>
<comment type="caution">
    <text evidence="2">The sequence shown here is derived from an EMBL/GenBank/DDBJ whole genome shotgun (WGS) entry which is preliminary data.</text>
</comment>
<dbReference type="STRING" id="1137799.GZ78_01640"/>
<evidence type="ECO:0000313" key="2">
    <source>
        <dbReference type="EMBL" id="KEQ18811.1"/>
    </source>
</evidence>
<sequence length="463" mass="51126">MDAGRSKPQTQTQPQPPRPMDAGSTTQSRIAVAGRAEFNTRNVTREDNAPCKLTVYLDYGHSFVRLENKERNVDIARGLYPDGYHPALGQEMPSIDTEGCHHPEVELDAIFQSDTCPANPLLPQPKVPDPMCEVPLRTPWSGATSDQCAVPEVECEEPEGGSFVTSIGADSERYLGSVVAAGGVKSSVGKPLGIVSSTIGVSKLFREEFGVELGDVMDEVSSYEDYNGIDHIPKVTFFISQQEAMAVEQYITEYSDACHKKEASCVYSGLGFNCVDFAQEAFSKTGYPGHYIEYFTPKLLEPSMGYATAYAALYHPMAKPTIGGTLMLAAVAGKYAVPKLAGAVKTVGSWMSGWVWPEQKAVEEEKVDVSETKRLFNSVKYTNLTCERFWENYKKRNDTTTKLISESVDLQARFDDLERLIASEGFSGRHQAFIHKELKSIQEGFDEFFEQANDMKKAQNSNG</sequence>
<evidence type="ECO:0000313" key="3">
    <source>
        <dbReference type="Proteomes" id="UP000028073"/>
    </source>
</evidence>
<reference evidence="2 3" key="1">
    <citation type="submission" date="2014-06" db="EMBL/GenBank/DDBJ databases">
        <title>Whole Genome Sequences of Three Symbiotic Endozoicomonas Bacteria.</title>
        <authorList>
            <person name="Neave M.J."/>
            <person name="Apprill A."/>
            <person name="Voolstra C.R."/>
        </authorList>
    </citation>
    <scope>NUCLEOTIDE SEQUENCE [LARGE SCALE GENOMIC DNA]</scope>
    <source>
        <strain evidence="2 3">DSM 25634</strain>
    </source>
</reference>
<feature type="region of interest" description="Disordered" evidence="1">
    <location>
        <begin position="1"/>
        <end position="27"/>
    </location>
</feature>